<keyword evidence="1" id="KW-0812">Transmembrane</keyword>
<protein>
    <submittedName>
        <fullName evidence="2">ARAD1C35662p</fullName>
    </submittedName>
</protein>
<keyword evidence="1" id="KW-1133">Transmembrane helix</keyword>
<dbReference type="AlphaFoldDB" id="A0A060T3Q9"/>
<name>A0A060T3Q9_BLAAD</name>
<evidence type="ECO:0000313" key="2">
    <source>
        <dbReference type="EMBL" id="CDP35444.1"/>
    </source>
</evidence>
<accession>A0A060T3Q9</accession>
<feature type="transmembrane region" description="Helical" evidence="1">
    <location>
        <begin position="33"/>
        <end position="53"/>
    </location>
</feature>
<sequence>MGLFSDLSAWALFGGAVHHLARGIQNQPLRFRPLGYMYSAVAFVGVGLLADGVRKRQQEFRDRRLGALLDARAARDSSFARNVEPQ</sequence>
<dbReference type="EMBL" id="HG937693">
    <property type="protein sequence ID" value="CDP35444.1"/>
    <property type="molecule type" value="Genomic_DNA"/>
</dbReference>
<proteinExistence type="predicted"/>
<gene>
    <name evidence="2" type="ORF">GNLVRS02_ARAD1C35662g</name>
</gene>
<reference evidence="2" key="1">
    <citation type="submission" date="2014-02" db="EMBL/GenBank/DDBJ databases">
        <authorList>
            <person name="Genoscope - CEA"/>
        </authorList>
    </citation>
    <scope>NUCLEOTIDE SEQUENCE</scope>
    <source>
        <strain evidence="2">LS3</strain>
    </source>
</reference>
<keyword evidence="1" id="KW-0472">Membrane</keyword>
<reference evidence="2" key="2">
    <citation type="submission" date="2014-06" db="EMBL/GenBank/DDBJ databases">
        <title>The complete genome of Blastobotrys (Arxula) adeninivorans LS3 - a yeast of biotechnological interest.</title>
        <authorList>
            <person name="Kunze G."/>
            <person name="Gaillardin C."/>
            <person name="Czernicka M."/>
            <person name="Durrens P."/>
            <person name="Martin T."/>
            <person name="Boer E."/>
            <person name="Gabaldon T."/>
            <person name="Cruz J."/>
            <person name="Talla E."/>
            <person name="Marck C."/>
            <person name="Goffeau A."/>
            <person name="Barbe V."/>
            <person name="Baret P."/>
            <person name="Baronian K."/>
            <person name="Beier S."/>
            <person name="Bleykasten C."/>
            <person name="Bode R."/>
            <person name="Casaregola S."/>
            <person name="Despons L."/>
            <person name="Fairhead C."/>
            <person name="Giersberg M."/>
            <person name="Gierski P."/>
            <person name="Hahnel U."/>
            <person name="Hartmann A."/>
            <person name="Jankowska D."/>
            <person name="Jubin C."/>
            <person name="Jung P."/>
            <person name="Lafontaine I."/>
            <person name="Leh-Louis V."/>
            <person name="Lemaire M."/>
            <person name="Marcet-Houben M."/>
            <person name="Mascher M."/>
            <person name="Morel G."/>
            <person name="Richard G.-F."/>
            <person name="Riechen J."/>
            <person name="Sacerdot C."/>
            <person name="Sarkar A."/>
            <person name="Savel G."/>
            <person name="Schacherer J."/>
            <person name="Sherman D."/>
            <person name="Straub M.-L."/>
            <person name="Stein N."/>
            <person name="Thierry A."/>
            <person name="Trautwein-Schult A."/>
            <person name="Westhof E."/>
            <person name="Worch S."/>
            <person name="Dujon B."/>
            <person name="Souciet J.-L."/>
            <person name="Wincker P."/>
            <person name="Scholz U."/>
            <person name="Neuveglise N."/>
        </authorList>
    </citation>
    <scope>NUCLEOTIDE SEQUENCE</scope>
    <source>
        <strain evidence="2">LS3</strain>
    </source>
</reference>
<evidence type="ECO:0000256" key="1">
    <source>
        <dbReference type="SAM" id="Phobius"/>
    </source>
</evidence>
<organism evidence="2">
    <name type="scientific">Blastobotrys adeninivorans</name>
    <name type="common">Yeast</name>
    <name type="synonym">Arxula adeninivorans</name>
    <dbReference type="NCBI Taxonomy" id="409370"/>
    <lineage>
        <taxon>Eukaryota</taxon>
        <taxon>Fungi</taxon>
        <taxon>Dikarya</taxon>
        <taxon>Ascomycota</taxon>
        <taxon>Saccharomycotina</taxon>
        <taxon>Dipodascomycetes</taxon>
        <taxon>Dipodascales</taxon>
        <taxon>Trichomonascaceae</taxon>
        <taxon>Blastobotrys</taxon>
    </lineage>
</organism>